<dbReference type="Gene3D" id="1.25.40.10">
    <property type="entry name" value="Tetratricopeptide repeat domain"/>
    <property type="match status" value="1"/>
</dbReference>
<evidence type="ECO:0000313" key="2">
    <source>
        <dbReference type="EMBL" id="OOR89957.1"/>
    </source>
</evidence>
<dbReference type="Proteomes" id="UP000255279">
    <property type="component" value="Unassembled WGS sequence"/>
</dbReference>
<dbReference type="STRING" id="34060.B0181_05720"/>
<dbReference type="OrthoDB" id="6656286at2"/>
<evidence type="ECO:0000313" key="3">
    <source>
        <dbReference type="EMBL" id="STZ14292.1"/>
    </source>
</evidence>
<dbReference type="EMBL" id="MUXU01000035">
    <property type="protein sequence ID" value="OOR89957.1"/>
    <property type="molecule type" value="Genomic_DNA"/>
</dbReference>
<dbReference type="Proteomes" id="UP000190435">
    <property type="component" value="Unassembled WGS sequence"/>
</dbReference>
<gene>
    <name evidence="2" type="ORF">B0181_05720</name>
    <name evidence="3" type="ORF">NCTC10293_01885</name>
</gene>
<feature type="signal peptide" evidence="1">
    <location>
        <begin position="1"/>
        <end position="21"/>
    </location>
</feature>
<evidence type="ECO:0000256" key="1">
    <source>
        <dbReference type="SAM" id="SignalP"/>
    </source>
</evidence>
<reference evidence="3 5" key="2">
    <citation type="submission" date="2018-06" db="EMBL/GenBank/DDBJ databases">
        <authorList>
            <consortium name="Pathogen Informatics"/>
            <person name="Doyle S."/>
        </authorList>
    </citation>
    <scope>NUCLEOTIDE SEQUENCE [LARGE SCALE GENOMIC DNA]</scope>
    <source>
        <strain evidence="3 5">NCTC10293</strain>
    </source>
</reference>
<keyword evidence="1" id="KW-0732">Signal</keyword>
<organism evidence="2 4">
    <name type="scientific">Moraxella caviae</name>
    <dbReference type="NCBI Taxonomy" id="34060"/>
    <lineage>
        <taxon>Bacteria</taxon>
        <taxon>Pseudomonadati</taxon>
        <taxon>Pseudomonadota</taxon>
        <taxon>Gammaproteobacteria</taxon>
        <taxon>Moraxellales</taxon>
        <taxon>Moraxellaceae</taxon>
        <taxon>Moraxella</taxon>
    </lineage>
</organism>
<evidence type="ECO:0000313" key="5">
    <source>
        <dbReference type="Proteomes" id="UP000255279"/>
    </source>
</evidence>
<proteinExistence type="predicted"/>
<reference evidence="2 4" key="1">
    <citation type="submission" date="2017-02" db="EMBL/GenBank/DDBJ databases">
        <title>Draft genome sequence of Moraxella caviae CCUG 355 type strain.</title>
        <authorList>
            <person name="Engstrom-Jakobsson H."/>
            <person name="Salva-Serra F."/>
            <person name="Thorell K."/>
            <person name="Gonzales-Siles L."/>
            <person name="Karlsson R."/>
            <person name="Boulund F."/>
            <person name="Engstrand L."/>
            <person name="Moore E."/>
        </authorList>
    </citation>
    <scope>NUCLEOTIDE SEQUENCE [LARGE SCALE GENOMIC DNA]</scope>
    <source>
        <strain evidence="2 4">CCUG 355</strain>
    </source>
</reference>
<dbReference type="AlphaFoldDB" id="A0A1T0A2N9"/>
<sequence>MTRTKITLALALMLGSLTAHANTVRYESPAMRGEITTTVTYSDAADLLKTSVRNLPTPKVQLANVEVIDTVLTPANTAGTKLLDTTLMDEFIADVSPNARHYPPNFPNATTEYLATQNAKHLSDWIEPFANAPDASFDVLMRAAKLNGIARNLNAGTDYSVRAANHVQKALKMQPNDVEANLLFGIMLSEGGGFEEGKKYLDKAAAQGSLEAEQSLAQSDLLTDKKDSALNRLKKLQAANPDNAQIAEQVKIVENGGYYIWRIANNNINLKHYR</sequence>
<feature type="chain" id="PRO_5036026401" evidence="1">
    <location>
        <begin position="22"/>
        <end position="274"/>
    </location>
</feature>
<dbReference type="SUPFAM" id="SSF48452">
    <property type="entry name" value="TPR-like"/>
    <property type="match status" value="1"/>
</dbReference>
<accession>A0A1T0A2N9</accession>
<dbReference type="EMBL" id="UGQE01000004">
    <property type="protein sequence ID" value="STZ14292.1"/>
    <property type="molecule type" value="Genomic_DNA"/>
</dbReference>
<dbReference type="InterPro" id="IPR011990">
    <property type="entry name" value="TPR-like_helical_dom_sf"/>
</dbReference>
<name>A0A1T0A2N9_9GAMM</name>
<keyword evidence="4" id="KW-1185">Reference proteome</keyword>
<evidence type="ECO:0000313" key="4">
    <source>
        <dbReference type="Proteomes" id="UP000190435"/>
    </source>
</evidence>
<protein>
    <submittedName>
        <fullName evidence="2">Uncharacterized protein</fullName>
    </submittedName>
</protein>